<gene>
    <name evidence="1" type="ORF">SCP_1002260</name>
</gene>
<dbReference type="InParanoid" id="A0A401GXS2"/>
<protein>
    <submittedName>
        <fullName evidence="1">Uncharacterized protein</fullName>
    </submittedName>
</protein>
<evidence type="ECO:0000313" key="1">
    <source>
        <dbReference type="EMBL" id="GBE86980.1"/>
    </source>
</evidence>
<organism evidence="1 2">
    <name type="scientific">Sparassis crispa</name>
    <dbReference type="NCBI Taxonomy" id="139825"/>
    <lineage>
        <taxon>Eukaryota</taxon>
        <taxon>Fungi</taxon>
        <taxon>Dikarya</taxon>
        <taxon>Basidiomycota</taxon>
        <taxon>Agaricomycotina</taxon>
        <taxon>Agaricomycetes</taxon>
        <taxon>Polyporales</taxon>
        <taxon>Sparassidaceae</taxon>
        <taxon>Sparassis</taxon>
    </lineage>
</organism>
<evidence type="ECO:0000313" key="2">
    <source>
        <dbReference type="Proteomes" id="UP000287166"/>
    </source>
</evidence>
<accession>A0A401GXS2</accession>
<name>A0A401GXS2_9APHY</name>
<keyword evidence="2" id="KW-1185">Reference proteome</keyword>
<dbReference type="RefSeq" id="XP_027617893.1">
    <property type="nucleotide sequence ID" value="XM_027762092.1"/>
</dbReference>
<dbReference type="Proteomes" id="UP000287166">
    <property type="component" value="Unassembled WGS sequence"/>
</dbReference>
<sequence>MINTIGPIIRMINMLIEANTALTLIRRSAIRPSRSRGSAMAAFLKATLRLLTMNLTSRNSFSV</sequence>
<dbReference type="GeneID" id="38783897"/>
<dbReference type="AlphaFoldDB" id="A0A401GXS2"/>
<comment type="caution">
    <text evidence="1">The sequence shown here is derived from an EMBL/GenBank/DDBJ whole genome shotgun (WGS) entry which is preliminary data.</text>
</comment>
<proteinExistence type="predicted"/>
<reference evidence="1 2" key="1">
    <citation type="journal article" date="2018" name="Sci. Rep.">
        <title>Genome sequence of the cauliflower mushroom Sparassis crispa (Hanabiratake) and its association with beneficial usage.</title>
        <authorList>
            <person name="Kiyama R."/>
            <person name="Furutani Y."/>
            <person name="Kawaguchi K."/>
            <person name="Nakanishi T."/>
        </authorList>
    </citation>
    <scope>NUCLEOTIDE SEQUENCE [LARGE SCALE GENOMIC DNA]</scope>
</reference>
<dbReference type="EMBL" id="BFAD01000010">
    <property type="protein sequence ID" value="GBE86980.1"/>
    <property type="molecule type" value="Genomic_DNA"/>
</dbReference>